<gene>
    <name evidence="2" type="ORF">ACAOBT_LOCUS8829</name>
</gene>
<dbReference type="SMART" id="SM00320">
    <property type="entry name" value="WD40"/>
    <property type="match status" value="3"/>
</dbReference>
<reference evidence="2" key="1">
    <citation type="submission" date="2022-03" db="EMBL/GenBank/DDBJ databases">
        <authorList>
            <person name="Sayadi A."/>
        </authorList>
    </citation>
    <scope>NUCLEOTIDE SEQUENCE</scope>
</reference>
<dbReference type="PANTHER" id="PTHR22806">
    <property type="entry name" value="NUCLEOPORIN NUP37 P37 -RELATED"/>
    <property type="match status" value="1"/>
</dbReference>
<dbReference type="Proteomes" id="UP001152888">
    <property type="component" value="Unassembled WGS sequence"/>
</dbReference>
<feature type="repeat" description="WD" evidence="1">
    <location>
        <begin position="118"/>
        <end position="149"/>
    </location>
</feature>
<keyword evidence="1" id="KW-0853">WD repeat</keyword>
<dbReference type="OrthoDB" id="340259at2759"/>
<evidence type="ECO:0008006" key="4">
    <source>
        <dbReference type="Google" id="ProtNLM"/>
    </source>
</evidence>
<protein>
    <recommendedName>
        <fullName evidence="4">Nucleoporin Nup37</fullName>
    </recommendedName>
</protein>
<dbReference type="EMBL" id="CAKOFQ010006772">
    <property type="protein sequence ID" value="CAH1970245.1"/>
    <property type="molecule type" value="Genomic_DNA"/>
</dbReference>
<proteinExistence type="predicted"/>
<accession>A0A9P0P7D5</accession>
<dbReference type="InterPro" id="IPR001680">
    <property type="entry name" value="WD40_rpt"/>
</dbReference>
<evidence type="ECO:0000313" key="2">
    <source>
        <dbReference type="EMBL" id="CAH1970245.1"/>
    </source>
</evidence>
<organism evidence="2 3">
    <name type="scientific">Acanthoscelides obtectus</name>
    <name type="common">Bean weevil</name>
    <name type="synonym">Bruchus obtectus</name>
    <dbReference type="NCBI Taxonomy" id="200917"/>
    <lineage>
        <taxon>Eukaryota</taxon>
        <taxon>Metazoa</taxon>
        <taxon>Ecdysozoa</taxon>
        <taxon>Arthropoda</taxon>
        <taxon>Hexapoda</taxon>
        <taxon>Insecta</taxon>
        <taxon>Pterygota</taxon>
        <taxon>Neoptera</taxon>
        <taxon>Endopterygota</taxon>
        <taxon>Coleoptera</taxon>
        <taxon>Polyphaga</taxon>
        <taxon>Cucujiformia</taxon>
        <taxon>Chrysomeloidea</taxon>
        <taxon>Chrysomelidae</taxon>
        <taxon>Bruchinae</taxon>
        <taxon>Bruchini</taxon>
        <taxon>Acanthoscelides</taxon>
    </lineage>
</organism>
<keyword evidence="3" id="KW-1185">Reference proteome</keyword>
<evidence type="ECO:0000313" key="3">
    <source>
        <dbReference type="Proteomes" id="UP001152888"/>
    </source>
</evidence>
<dbReference type="SUPFAM" id="SSF50978">
    <property type="entry name" value="WD40 repeat-like"/>
    <property type="match status" value="1"/>
</dbReference>
<dbReference type="AlphaFoldDB" id="A0A9P0P7D5"/>
<dbReference type="InterPro" id="IPR036322">
    <property type="entry name" value="WD40_repeat_dom_sf"/>
</dbReference>
<evidence type="ECO:0000256" key="1">
    <source>
        <dbReference type="PROSITE-ProRule" id="PRU00221"/>
    </source>
</evidence>
<dbReference type="PROSITE" id="PS50082">
    <property type="entry name" value="WD_REPEATS_2"/>
    <property type="match status" value="1"/>
</dbReference>
<sequence>MVLETTRNIFNEPTFIKDVSEYGQILSVQFAPFEWCQDLLLIAFQEKILLAQLKLTETLQVEILTEFAHPNRCTALAFSPQTSLFNIPHKLLFAAAGNDFKLRLYDSNLNDENTCKVLTGHSSYINDVSFDPDNKYFASTSDDHTVKIWFVDGAYKATFDLTSPGINVCWQREDTCELLVAEKLGIIRFFNVESESPILSLDYTKPLCSAHWAPSDRDLVASLHCGELLIWELTKPCLPQQHNAFFNENGGNIRFSPQGELVAAVNSLDSSMKVIHVKSQTVKLTANVTLPTNVTWHYRYPLVCLGDDFRLCFWKTA</sequence>
<dbReference type="Gene3D" id="2.130.10.10">
    <property type="entry name" value="YVTN repeat-like/Quinoprotein amine dehydrogenase"/>
    <property type="match status" value="1"/>
</dbReference>
<dbReference type="GO" id="GO:0031080">
    <property type="term" value="C:nuclear pore outer ring"/>
    <property type="evidence" value="ECO:0007669"/>
    <property type="project" value="InterPro"/>
</dbReference>
<dbReference type="Pfam" id="PF00400">
    <property type="entry name" value="WD40"/>
    <property type="match status" value="2"/>
</dbReference>
<name>A0A9P0P7D5_ACAOB</name>
<dbReference type="InterPro" id="IPR037626">
    <property type="entry name" value="NUP37"/>
</dbReference>
<dbReference type="InterPro" id="IPR015943">
    <property type="entry name" value="WD40/YVTN_repeat-like_dom_sf"/>
</dbReference>
<comment type="caution">
    <text evidence="2">The sequence shown here is derived from an EMBL/GenBank/DDBJ whole genome shotgun (WGS) entry which is preliminary data.</text>
</comment>
<dbReference type="PROSITE" id="PS50294">
    <property type="entry name" value="WD_REPEATS_REGION"/>
    <property type="match status" value="1"/>
</dbReference>
<dbReference type="PANTHER" id="PTHR22806:SF0">
    <property type="entry name" value="NUCLEOPORIN NUP37"/>
    <property type="match status" value="1"/>
</dbReference>